<dbReference type="Proteomes" id="UP001562425">
    <property type="component" value="Unassembled WGS sequence"/>
</dbReference>
<gene>
    <name evidence="1" type="ORF">pipiens_019989</name>
</gene>
<accession>A0ABD1DQ65</accession>
<name>A0ABD1DQ65_CULPP</name>
<dbReference type="EMBL" id="JBEHCU010004274">
    <property type="protein sequence ID" value="KAL1401702.1"/>
    <property type="molecule type" value="Genomic_DNA"/>
</dbReference>
<protein>
    <submittedName>
        <fullName evidence="1">Uncharacterized protein</fullName>
    </submittedName>
</protein>
<organism evidence="1 2">
    <name type="scientific">Culex pipiens pipiens</name>
    <name type="common">Northern house mosquito</name>
    <dbReference type="NCBI Taxonomy" id="38569"/>
    <lineage>
        <taxon>Eukaryota</taxon>
        <taxon>Metazoa</taxon>
        <taxon>Ecdysozoa</taxon>
        <taxon>Arthropoda</taxon>
        <taxon>Hexapoda</taxon>
        <taxon>Insecta</taxon>
        <taxon>Pterygota</taxon>
        <taxon>Neoptera</taxon>
        <taxon>Endopterygota</taxon>
        <taxon>Diptera</taxon>
        <taxon>Nematocera</taxon>
        <taxon>Culicoidea</taxon>
        <taxon>Culicidae</taxon>
        <taxon>Culicinae</taxon>
        <taxon>Culicini</taxon>
        <taxon>Culex</taxon>
        <taxon>Culex</taxon>
    </lineage>
</organism>
<proteinExistence type="predicted"/>
<dbReference type="AlphaFoldDB" id="A0ABD1DQ65"/>
<reference evidence="1 2" key="1">
    <citation type="submission" date="2024-05" db="EMBL/GenBank/DDBJ databases">
        <title>Culex pipiens pipiens assembly and annotation.</title>
        <authorList>
            <person name="Alout H."/>
            <person name="Durand T."/>
        </authorList>
    </citation>
    <scope>NUCLEOTIDE SEQUENCE [LARGE SCALE GENOMIC DNA]</scope>
    <source>
        <strain evidence="1">HA-2024</strain>
        <tissue evidence="1">Whole body</tissue>
    </source>
</reference>
<comment type="caution">
    <text evidence="1">The sequence shown here is derived from an EMBL/GenBank/DDBJ whole genome shotgun (WGS) entry which is preliminary data.</text>
</comment>
<keyword evidence="2" id="KW-1185">Reference proteome</keyword>
<sequence length="95" mass="11490">MFRPNWPFSISFGLEKYLFAFTLLLRDVNGRGRTVSEFHPFKWRRPILIRIGERHGTFLPCLTYHGNNLRESEAARFPEQYRCYKKLPHRTNLIY</sequence>
<evidence type="ECO:0000313" key="2">
    <source>
        <dbReference type="Proteomes" id="UP001562425"/>
    </source>
</evidence>
<evidence type="ECO:0000313" key="1">
    <source>
        <dbReference type="EMBL" id="KAL1401702.1"/>
    </source>
</evidence>